<reference evidence="1" key="1">
    <citation type="submission" date="2021-08" db="EMBL/GenBank/DDBJ databases">
        <title>The first chromosome-level gecko genome reveals the dynamic sex chromosomes of Neotropical dwarf geckos (Sphaerodactylidae: Sphaerodactylus).</title>
        <authorList>
            <person name="Pinto B.J."/>
            <person name="Keating S.E."/>
            <person name="Gamble T."/>
        </authorList>
    </citation>
    <scope>NUCLEOTIDE SEQUENCE</scope>
    <source>
        <strain evidence="1">TG3544</strain>
    </source>
</reference>
<organism evidence="1 2">
    <name type="scientific">Sphaerodactylus townsendi</name>
    <dbReference type="NCBI Taxonomy" id="933632"/>
    <lineage>
        <taxon>Eukaryota</taxon>
        <taxon>Metazoa</taxon>
        <taxon>Chordata</taxon>
        <taxon>Craniata</taxon>
        <taxon>Vertebrata</taxon>
        <taxon>Euteleostomi</taxon>
        <taxon>Lepidosauria</taxon>
        <taxon>Squamata</taxon>
        <taxon>Bifurcata</taxon>
        <taxon>Gekkota</taxon>
        <taxon>Sphaerodactylidae</taxon>
        <taxon>Sphaerodactylus</taxon>
    </lineage>
</organism>
<dbReference type="EMBL" id="CM037616">
    <property type="protein sequence ID" value="KAH7992792.1"/>
    <property type="molecule type" value="Genomic_DNA"/>
</dbReference>
<comment type="caution">
    <text evidence="1">The sequence shown here is derived from an EMBL/GenBank/DDBJ whole genome shotgun (WGS) entry which is preliminary data.</text>
</comment>
<keyword evidence="2" id="KW-1185">Reference proteome</keyword>
<sequence length="72" mass="8514">MGIGPRFHQKAEKKLDMQEEQRERTRLTVCALLAVYLVEEEGELEDRQRTQPLKDGCHHFLESTIFFCCFQV</sequence>
<evidence type="ECO:0000313" key="2">
    <source>
        <dbReference type="Proteomes" id="UP000827872"/>
    </source>
</evidence>
<proteinExistence type="predicted"/>
<accession>A0ACB8EKE0</accession>
<name>A0ACB8EKE0_9SAUR</name>
<dbReference type="Proteomes" id="UP000827872">
    <property type="component" value="Linkage Group LG03"/>
</dbReference>
<protein>
    <submittedName>
        <fullName evidence="1">Uncharacterized protein</fullName>
    </submittedName>
</protein>
<evidence type="ECO:0000313" key="1">
    <source>
        <dbReference type="EMBL" id="KAH7992792.1"/>
    </source>
</evidence>
<gene>
    <name evidence="1" type="ORF">K3G42_027145</name>
</gene>